<dbReference type="SUPFAM" id="SSF82866">
    <property type="entry name" value="Multidrug efflux transporter AcrB transmembrane domain"/>
    <property type="match status" value="1"/>
</dbReference>
<evidence type="ECO:0000256" key="2">
    <source>
        <dbReference type="ARBA" id="ARBA00010157"/>
    </source>
</evidence>
<keyword evidence="4 7" id="KW-0812">Transmembrane</keyword>
<evidence type="ECO:0000256" key="1">
    <source>
        <dbReference type="ARBA" id="ARBA00004651"/>
    </source>
</evidence>
<gene>
    <name evidence="9" type="ORF">LCGC14_2978730</name>
</gene>
<dbReference type="EMBL" id="LAZR01060775">
    <property type="protein sequence ID" value="KKK64983.1"/>
    <property type="molecule type" value="Genomic_DNA"/>
</dbReference>
<reference evidence="9" key="1">
    <citation type="journal article" date="2015" name="Nature">
        <title>Complex archaea that bridge the gap between prokaryotes and eukaryotes.</title>
        <authorList>
            <person name="Spang A."/>
            <person name="Saw J.H."/>
            <person name="Jorgensen S.L."/>
            <person name="Zaremba-Niedzwiedzka K."/>
            <person name="Martijn J."/>
            <person name="Lind A.E."/>
            <person name="van Eijk R."/>
            <person name="Schleper C."/>
            <person name="Guy L."/>
            <person name="Ettema T.J."/>
        </authorList>
    </citation>
    <scope>NUCLEOTIDE SEQUENCE</scope>
</reference>
<keyword evidence="5 7" id="KW-1133">Transmembrane helix</keyword>
<evidence type="ECO:0000256" key="5">
    <source>
        <dbReference type="ARBA" id="ARBA00022989"/>
    </source>
</evidence>
<comment type="caution">
    <text evidence="9">The sequence shown here is derived from an EMBL/GenBank/DDBJ whole genome shotgun (WGS) entry which is preliminary data.</text>
</comment>
<keyword evidence="6 7" id="KW-0472">Membrane</keyword>
<feature type="transmembrane region" description="Helical" evidence="7">
    <location>
        <begin position="128"/>
        <end position="146"/>
    </location>
</feature>
<dbReference type="Pfam" id="PF03176">
    <property type="entry name" value="MMPL"/>
    <property type="match status" value="1"/>
</dbReference>
<dbReference type="PANTHER" id="PTHR33406">
    <property type="entry name" value="MEMBRANE PROTEIN MJ1562-RELATED"/>
    <property type="match status" value="1"/>
</dbReference>
<evidence type="ECO:0000256" key="6">
    <source>
        <dbReference type="ARBA" id="ARBA00023136"/>
    </source>
</evidence>
<evidence type="ECO:0000256" key="7">
    <source>
        <dbReference type="SAM" id="Phobius"/>
    </source>
</evidence>
<comment type="subcellular location">
    <subcellularLocation>
        <location evidence="1">Cell membrane</location>
        <topology evidence="1">Multi-pass membrane protein</topology>
    </subcellularLocation>
</comment>
<dbReference type="InterPro" id="IPR050545">
    <property type="entry name" value="Mycobact_MmpL"/>
</dbReference>
<name>A0A0F8X846_9ZZZZ</name>
<comment type="similarity">
    <text evidence="2">Belongs to the resistance-nodulation-cell division (RND) (TC 2.A.6) family. MmpL subfamily.</text>
</comment>
<feature type="transmembrane region" description="Helical" evidence="7">
    <location>
        <begin position="68"/>
        <end position="87"/>
    </location>
</feature>
<feature type="non-terminal residue" evidence="9">
    <location>
        <position position="1"/>
    </location>
</feature>
<accession>A0A0F8X846</accession>
<dbReference type="GO" id="GO:0005886">
    <property type="term" value="C:plasma membrane"/>
    <property type="evidence" value="ECO:0007669"/>
    <property type="project" value="UniProtKB-SubCell"/>
</dbReference>
<feature type="transmembrane region" description="Helical" evidence="7">
    <location>
        <begin position="94"/>
        <end position="116"/>
    </location>
</feature>
<keyword evidence="3" id="KW-1003">Cell membrane</keyword>
<evidence type="ECO:0000256" key="3">
    <source>
        <dbReference type="ARBA" id="ARBA00022475"/>
    </source>
</evidence>
<evidence type="ECO:0000259" key="8">
    <source>
        <dbReference type="Pfam" id="PF03176"/>
    </source>
</evidence>
<dbReference type="InterPro" id="IPR004869">
    <property type="entry name" value="MMPL_dom"/>
</dbReference>
<evidence type="ECO:0000313" key="9">
    <source>
        <dbReference type="EMBL" id="KKK64983.1"/>
    </source>
</evidence>
<dbReference type="AlphaFoldDB" id="A0A0F8X846"/>
<protein>
    <recommendedName>
        <fullName evidence="8">Membrane transport protein MMPL domain-containing protein</fullName>
    </recommendedName>
</protein>
<feature type="transmembrane region" description="Helical" evidence="7">
    <location>
        <begin position="167"/>
        <end position="188"/>
    </location>
</feature>
<feature type="domain" description="Membrane transport protein MMPL" evidence="8">
    <location>
        <begin position="4"/>
        <end position="231"/>
    </location>
</feature>
<sequence>RRTYLSADGAATRLEVILDDPGFSNQAMATLDRVRQASREMSQGGLACYFAGATAYMADVRAVTGRDFYLIAALALTVVFALVLALLRDAALSAFMIAATVLSYLATLGITYGFFVTLRGAAGLDWKVQVFLFVVLVAVGQDYNIFLAARLAEESARASVRDAARAAIIKTGGIISSAGIIMAATLGSMLAGDIALLVQLGFAFVVGMLLDTFVVRPLLLPAFAVLTGHTGRPITRNL</sequence>
<dbReference type="Gene3D" id="1.20.1640.10">
    <property type="entry name" value="Multidrug efflux transporter AcrB transmembrane domain"/>
    <property type="match status" value="1"/>
</dbReference>
<evidence type="ECO:0000256" key="4">
    <source>
        <dbReference type="ARBA" id="ARBA00022692"/>
    </source>
</evidence>
<dbReference type="PANTHER" id="PTHR33406:SF6">
    <property type="entry name" value="MEMBRANE PROTEIN YDGH-RELATED"/>
    <property type="match status" value="1"/>
</dbReference>
<proteinExistence type="inferred from homology"/>
<organism evidence="9">
    <name type="scientific">marine sediment metagenome</name>
    <dbReference type="NCBI Taxonomy" id="412755"/>
    <lineage>
        <taxon>unclassified sequences</taxon>
        <taxon>metagenomes</taxon>
        <taxon>ecological metagenomes</taxon>
    </lineage>
</organism>